<dbReference type="EC" id="2.7.4.6" evidence="3"/>
<evidence type="ECO:0000256" key="5">
    <source>
        <dbReference type="ARBA" id="ARBA00022777"/>
    </source>
</evidence>
<accession>A0A2J8J7T6</accession>
<dbReference type="SMR" id="A0A2J8J7T6"/>
<evidence type="ECO:0000256" key="2">
    <source>
        <dbReference type="ARBA" id="ARBA00008142"/>
    </source>
</evidence>
<dbReference type="FunFam" id="3.30.70.141:FF:000011">
    <property type="entry name" value="Nucleoside diphosphate kinase"/>
    <property type="match status" value="1"/>
</dbReference>
<evidence type="ECO:0000313" key="7">
    <source>
        <dbReference type="EMBL" id="PNI18833.1"/>
    </source>
</evidence>
<protein>
    <recommendedName>
        <fullName evidence="3">nucleoside-diphosphate kinase</fullName>
        <ecNumber evidence="3">2.7.4.6</ecNumber>
    </recommendedName>
</protein>
<keyword evidence="5" id="KW-0418">Kinase</keyword>
<keyword evidence="4" id="KW-0808">Transferase</keyword>
<sequence>FANLFPAACTGAHERTFLAVKPDGVQRRLVGEIVRRFERKGFKLVALKLVQAA</sequence>
<dbReference type="Proteomes" id="UP000236370">
    <property type="component" value="Unassembled WGS sequence"/>
</dbReference>
<evidence type="ECO:0000256" key="1">
    <source>
        <dbReference type="ARBA" id="ARBA00001946"/>
    </source>
</evidence>
<comment type="caution">
    <text evidence="7">The sequence shown here is derived from an EMBL/GenBank/DDBJ whole genome shotgun (WGS) entry which is preliminary data.</text>
</comment>
<comment type="cofactor">
    <cofactor evidence="1">
        <name>Mg(2+)</name>
        <dbReference type="ChEBI" id="CHEBI:18420"/>
    </cofactor>
</comment>
<proteinExistence type="inferred from homology"/>
<evidence type="ECO:0000313" key="8">
    <source>
        <dbReference type="Proteomes" id="UP000236370"/>
    </source>
</evidence>
<dbReference type="AlphaFoldDB" id="A0A2J8J7T6"/>
<reference evidence="7 8" key="1">
    <citation type="submission" date="2017-12" db="EMBL/GenBank/DDBJ databases">
        <title>High-resolution comparative analysis of great ape genomes.</title>
        <authorList>
            <person name="Pollen A."/>
            <person name="Hastie A."/>
            <person name="Hormozdiari F."/>
            <person name="Dougherty M."/>
            <person name="Liu R."/>
            <person name="Chaisson M."/>
            <person name="Hoppe E."/>
            <person name="Hill C."/>
            <person name="Pang A."/>
            <person name="Hillier L."/>
            <person name="Baker C."/>
            <person name="Armstrong J."/>
            <person name="Shendure J."/>
            <person name="Paten B."/>
            <person name="Wilson R."/>
            <person name="Chao H."/>
            <person name="Schneider V."/>
            <person name="Ventura M."/>
            <person name="Kronenberg Z."/>
            <person name="Murali S."/>
            <person name="Gordon D."/>
            <person name="Cantsilieris S."/>
            <person name="Munson K."/>
            <person name="Nelson B."/>
            <person name="Raja A."/>
            <person name="Underwood J."/>
            <person name="Diekhans M."/>
            <person name="Fiddes I."/>
            <person name="Haussler D."/>
            <person name="Eichler E."/>
        </authorList>
    </citation>
    <scope>NUCLEOTIDE SEQUENCE [LARGE SCALE GENOMIC DNA]</scope>
    <source>
        <strain evidence="7">Yerkes chimp pedigree #C0471</strain>
    </source>
</reference>
<name>A0A2J8J7T6_PANTR</name>
<dbReference type="PANTHER" id="PTHR11349">
    <property type="entry name" value="NUCLEOSIDE DIPHOSPHATE KINASE"/>
    <property type="match status" value="1"/>
</dbReference>
<evidence type="ECO:0000256" key="4">
    <source>
        <dbReference type="ARBA" id="ARBA00022679"/>
    </source>
</evidence>
<dbReference type="SUPFAM" id="SSF54919">
    <property type="entry name" value="Nucleoside diphosphate kinase, NDK"/>
    <property type="match status" value="1"/>
</dbReference>
<comment type="similarity">
    <text evidence="2">Belongs to the NDK family.</text>
</comment>
<evidence type="ECO:0000259" key="6">
    <source>
        <dbReference type="Pfam" id="PF00334"/>
    </source>
</evidence>
<dbReference type="InterPro" id="IPR034907">
    <property type="entry name" value="NDK-like_dom"/>
</dbReference>
<evidence type="ECO:0000256" key="3">
    <source>
        <dbReference type="ARBA" id="ARBA00012966"/>
    </source>
</evidence>
<dbReference type="EMBL" id="NBAG03000504">
    <property type="protein sequence ID" value="PNI18833.1"/>
    <property type="molecule type" value="Genomic_DNA"/>
</dbReference>
<gene>
    <name evidence="7" type="ORF">CK820_G0049858</name>
</gene>
<dbReference type="InterPro" id="IPR036850">
    <property type="entry name" value="NDK-like_dom_sf"/>
</dbReference>
<dbReference type="GO" id="GO:0004550">
    <property type="term" value="F:nucleoside diphosphate kinase activity"/>
    <property type="evidence" value="ECO:0007669"/>
    <property type="project" value="UniProtKB-EC"/>
</dbReference>
<organism evidence="7 8">
    <name type="scientific">Pan troglodytes</name>
    <name type="common">Chimpanzee</name>
    <dbReference type="NCBI Taxonomy" id="9598"/>
    <lineage>
        <taxon>Eukaryota</taxon>
        <taxon>Metazoa</taxon>
        <taxon>Chordata</taxon>
        <taxon>Craniata</taxon>
        <taxon>Vertebrata</taxon>
        <taxon>Euteleostomi</taxon>
        <taxon>Mammalia</taxon>
        <taxon>Eutheria</taxon>
        <taxon>Euarchontoglires</taxon>
        <taxon>Primates</taxon>
        <taxon>Haplorrhini</taxon>
        <taxon>Catarrhini</taxon>
        <taxon>Hominidae</taxon>
        <taxon>Pan</taxon>
    </lineage>
</organism>
<dbReference type="Gene3D" id="3.30.70.141">
    <property type="entry name" value="Nucleoside diphosphate kinase-like domain"/>
    <property type="match status" value="1"/>
</dbReference>
<feature type="non-terminal residue" evidence="7">
    <location>
        <position position="1"/>
    </location>
</feature>
<feature type="domain" description="Nucleoside diphosphate kinase-like" evidence="6">
    <location>
        <begin position="14"/>
        <end position="52"/>
    </location>
</feature>
<dbReference type="Pfam" id="PF00334">
    <property type="entry name" value="NDK"/>
    <property type="match status" value="1"/>
</dbReference>